<keyword evidence="4 10" id="KW-0808">Transferase</keyword>
<evidence type="ECO:0000256" key="6">
    <source>
        <dbReference type="ARBA" id="ARBA00022827"/>
    </source>
</evidence>
<comment type="catalytic activity">
    <reaction evidence="9 10 12">
        <text>L-threonyl-[protein] + FAD = FMN-L-threonyl-[protein] + AMP + H(+)</text>
        <dbReference type="Rhea" id="RHEA:36847"/>
        <dbReference type="Rhea" id="RHEA-COMP:11060"/>
        <dbReference type="Rhea" id="RHEA-COMP:11061"/>
        <dbReference type="ChEBI" id="CHEBI:15378"/>
        <dbReference type="ChEBI" id="CHEBI:30013"/>
        <dbReference type="ChEBI" id="CHEBI:57692"/>
        <dbReference type="ChEBI" id="CHEBI:74257"/>
        <dbReference type="ChEBI" id="CHEBI:456215"/>
        <dbReference type="EC" id="2.7.1.180"/>
    </reaction>
</comment>
<dbReference type="InterPro" id="IPR003374">
    <property type="entry name" value="ApbE-like_sf"/>
</dbReference>
<dbReference type="Proteomes" id="UP000823635">
    <property type="component" value="Unassembled WGS sequence"/>
</dbReference>
<evidence type="ECO:0000256" key="9">
    <source>
        <dbReference type="ARBA" id="ARBA00048540"/>
    </source>
</evidence>
<protein>
    <recommendedName>
        <fullName evidence="2 10">FAD:protein FMN transferase</fullName>
        <ecNumber evidence="1 10">2.7.1.180</ecNumber>
    </recommendedName>
    <alternativeName>
        <fullName evidence="8 10">Flavin transferase</fullName>
    </alternativeName>
</protein>
<dbReference type="GO" id="GO:0005886">
    <property type="term" value="C:plasma membrane"/>
    <property type="evidence" value="ECO:0007669"/>
    <property type="project" value="UniProtKB-SubCell"/>
</dbReference>
<organism evidence="13 14">
    <name type="scientific">Candidatus Egerieousia excrementavium</name>
    <dbReference type="NCBI Taxonomy" id="2840778"/>
    <lineage>
        <taxon>Bacteria</taxon>
        <taxon>Pseudomonadati</taxon>
        <taxon>Bacteroidota</taxon>
        <taxon>Bacteroidia</taxon>
        <taxon>Bacteroidales</taxon>
        <taxon>Candidatus Egerieousia</taxon>
    </lineage>
</organism>
<gene>
    <name evidence="13" type="ORF">IAC68_02460</name>
</gene>
<keyword evidence="3 10" id="KW-0285">Flavoprotein</keyword>
<dbReference type="PANTHER" id="PTHR30040:SF2">
    <property type="entry name" value="FAD:PROTEIN FMN TRANSFERASE"/>
    <property type="match status" value="1"/>
</dbReference>
<evidence type="ECO:0000313" key="13">
    <source>
        <dbReference type="EMBL" id="MBO8428780.1"/>
    </source>
</evidence>
<keyword evidence="5 10" id="KW-0479">Metal-binding</keyword>
<evidence type="ECO:0000256" key="11">
    <source>
        <dbReference type="PIRSR" id="PIRSR006268-2"/>
    </source>
</evidence>
<evidence type="ECO:0000313" key="14">
    <source>
        <dbReference type="Proteomes" id="UP000823635"/>
    </source>
</evidence>
<keyword evidence="12" id="KW-1003">Cell membrane</keyword>
<comment type="subcellular location">
    <subcellularLocation>
        <location evidence="12">Cell inner membrane</location>
        <topology evidence="12">Lipid-anchor</topology>
        <orientation evidence="12">Periplasmic side</orientation>
    </subcellularLocation>
</comment>
<evidence type="ECO:0000256" key="10">
    <source>
        <dbReference type="PIRNR" id="PIRNR006268"/>
    </source>
</evidence>
<dbReference type="AlphaFoldDB" id="A0A9D9GVJ9"/>
<name>A0A9D9GVJ9_9BACT</name>
<evidence type="ECO:0000256" key="3">
    <source>
        <dbReference type="ARBA" id="ARBA00022630"/>
    </source>
</evidence>
<dbReference type="PROSITE" id="PS51257">
    <property type="entry name" value="PROKAR_LIPOPROTEIN"/>
    <property type="match status" value="1"/>
</dbReference>
<dbReference type="GO" id="GO:0016740">
    <property type="term" value="F:transferase activity"/>
    <property type="evidence" value="ECO:0007669"/>
    <property type="project" value="UniProtKB-UniRule"/>
</dbReference>
<reference evidence="13" key="2">
    <citation type="journal article" date="2021" name="PeerJ">
        <title>Extensive microbial diversity within the chicken gut microbiome revealed by metagenomics and culture.</title>
        <authorList>
            <person name="Gilroy R."/>
            <person name="Ravi A."/>
            <person name="Getino M."/>
            <person name="Pursley I."/>
            <person name="Horton D.L."/>
            <person name="Alikhan N.F."/>
            <person name="Baker D."/>
            <person name="Gharbi K."/>
            <person name="Hall N."/>
            <person name="Watson M."/>
            <person name="Adriaenssens E.M."/>
            <person name="Foster-Nyarko E."/>
            <person name="Jarju S."/>
            <person name="Secka A."/>
            <person name="Antonio M."/>
            <person name="Oren A."/>
            <person name="Chaudhuri R.R."/>
            <person name="La Ragione R."/>
            <person name="Hildebrand F."/>
            <person name="Pallen M.J."/>
        </authorList>
    </citation>
    <scope>NUCLEOTIDE SEQUENCE</scope>
    <source>
        <strain evidence="13">15467</strain>
    </source>
</reference>
<comment type="function">
    <text evidence="12">Flavin transferase that catalyzes the transfer of the FMN moiety of FAD and its covalent binding to the hydroxyl group of a threonine residue in a target flavoprotein.</text>
</comment>
<evidence type="ECO:0000256" key="1">
    <source>
        <dbReference type="ARBA" id="ARBA00011955"/>
    </source>
</evidence>
<evidence type="ECO:0000256" key="7">
    <source>
        <dbReference type="ARBA" id="ARBA00022842"/>
    </source>
</evidence>
<dbReference type="PANTHER" id="PTHR30040">
    <property type="entry name" value="THIAMINE BIOSYNTHESIS LIPOPROTEIN APBE"/>
    <property type="match status" value="1"/>
</dbReference>
<comment type="cofactor">
    <cofactor evidence="11">
        <name>Mg(2+)</name>
        <dbReference type="ChEBI" id="CHEBI:18420"/>
    </cofactor>
    <cofactor evidence="11">
        <name>Mn(2+)</name>
        <dbReference type="ChEBI" id="CHEBI:29035"/>
    </cofactor>
    <text evidence="11">Magnesium. Can also use manganese.</text>
</comment>
<keyword evidence="6 10" id="KW-0274">FAD</keyword>
<dbReference type="EC" id="2.7.1.180" evidence="1 10"/>
<keyword evidence="12" id="KW-0732">Signal</keyword>
<dbReference type="SUPFAM" id="SSF143631">
    <property type="entry name" value="ApbE-like"/>
    <property type="match status" value="1"/>
</dbReference>
<sequence>MKKALTIISAPLLLLFLGCSSHRTGYVTSDGFGQGSTYHIVYKIEGDSAQATREKVESLIPVWFEQINKSVSGYDSCSAISRINRNETVVPDSIFIDIFNFAKEFYATSGGMLDAASAPLFDLWGFGFTERDTVTSAGIDSIRQFTGMDMFELHHDSTGYAIIKKDPRAKLNFNAVAQGYSCDYFAERMERLGITDYMIEIGGEIFCKGVNAKGGKWRIGIDKPIDGNLVPGEYLQSVLEVSGKGVVTSGNYRKFYIEDGKKYSHTIDPVTGMPVRHNLLSATVIAENAMLADAYATYFMVLGVEKSKDVLKKTPGIEAMLIYGDNENMEVYMTDGFRNAASDGSKTLSEGAKRQNDAR</sequence>
<proteinExistence type="inferred from homology"/>
<dbReference type="GO" id="GO:0046872">
    <property type="term" value="F:metal ion binding"/>
    <property type="evidence" value="ECO:0007669"/>
    <property type="project" value="UniProtKB-UniRule"/>
</dbReference>
<comment type="caution">
    <text evidence="13">The sequence shown here is derived from an EMBL/GenBank/DDBJ whole genome shotgun (WGS) entry which is preliminary data.</text>
</comment>
<reference evidence="13" key="1">
    <citation type="submission" date="2020-10" db="EMBL/GenBank/DDBJ databases">
        <authorList>
            <person name="Gilroy R."/>
        </authorList>
    </citation>
    <scope>NUCLEOTIDE SEQUENCE</scope>
    <source>
        <strain evidence="13">15467</strain>
    </source>
</reference>
<feature type="binding site" evidence="11">
    <location>
        <position position="175"/>
    </location>
    <ligand>
        <name>Mg(2+)</name>
        <dbReference type="ChEBI" id="CHEBI:18420"/>
    </ligand>
</feature>
<dbReference type="Gene3D" id="3.10.520.10">
    <property type="entry name" value="ApbE-like domains"/>
    <property type="match status" value="1"/>
</dbReference>
<dbReference type="InterPro" id="IPR024932">
    <property type="entry name" value="ApbE"/>
</dbReference>
<keyword evidence="12" id="KW-0997">Cell inner membrane</keyword>
<accession>A0A9D9GVJ9</accession>
<evidence type="ECO:0000256" key="4">
    <source>
        <dbReference type="ARBA" id="ARBA00022679"/>
    </source>
</evidence>
<dbReference type="PIRSF" id="PIRSF006268">
    <property type="entry name" value="ApbE"/>
    <property type="match status" value="1"/>
</dbReference>
<dbReference type="EMBL" id="JADINB010000058">
    <property type="protein sequence ID" value="MBO8428780.1"/>
    <property type="molecule type" value="Genomic_DNA"/>
</dbReference>
<evidence type="ECO:0000256" key="5">
    <source>
        <dbReference type="ARBA" id="ARBA00022723"/>
    </source>
</evidence>
<evidence type="ECO:0000256" key="2">
    <source>
        <dbReference type="ARBA" id="ARBA00016337"/>
    </source>
</evidence>
<evidence type="ECO:0000256" key="12">
    <source>
        <dbReference type="RuleBase" id="RU363002"/>
    </source>
</evidence>
<keyword evidence="12" id="KW-0472">Membrane</keyword>
<feature type="binding site" evidence="11">
    <location>
        <position position="297"/>
    </location>
    <ligand>
        <name>Mg(2+)</name>
        <dbReference type="ChEBI" id="CHEBI:18420"/>
    </ligand>
</feature>
<comment type="similarity">
    <text evidence="10 12">Belongs to the ApbE family.</text>
</comment>
<dbReference type="Pfam" id="PF02424">
    <property type="entry name" value="ApbE"/>
    <property type="match status" value="1"/>
</dbReference>
<keyword evidence="12" id="KW-0449">Lipoprotein</keyword>
<evidence type="ECO:0000256" key="8">
    <source>
        <dbReference type="ARBA" id="ARBA00031306"/>
    </source>
</evidence>
<feature type="binding site" evidence="11">
    <location>
        <position position="293"/>
    </location>
    <ligand>
        <name>Mg(2+)</name>
        <dbReference type="ChEBI" id="CHEBI:18420"/>
    </ligand>
</feature>
<keyword evidence="7 10" id="KW-0460">Magnesium</keyword>
<feature type="chain" id="PRO_5039754333" description="FAD:protein FMN transferase" evidence="12">
    <location>
        <begin position="24"/>
        <end position="359"/>
    </location>
</feature>
<feature type="signal peptide" evidence="12">
    <location>
        <begin position="1"/>
        <end position="23"/>
    </location>
</feature>